<protein>
    <submittedName>
        <fullName evidence="3">Uncharacterized protein</fullName>
    </submittedName>
</protein>
<sequence>MCTTQLKLLTIHKTLKKKKKQKDEWDKSPEVSNDEDPLLQPKKVYDVSKRLHAAIASAMKSHLMHRINDLLGFPVSLIYKLEVVACLNSIKDWLIPSEVDDVWVECMAPNQPLPD</sequence>
<name>A0A915HZH5_ROMCU</name>
<dbReference type="AlphaFoldDB" id="A0A915HZH5"/>
<dbReference type="Proteomes" id="UP000887565">
    <property type="component" value="Unplaced"/>
</dbReference>
<proteinExistence type="predicted"/>
<evidence type="ECO:0000313" key="3">
    <source>
        <dbReference type="WBParaSite" id="nRc.2.0.1.t07285-RA"/>
    </source>
</evidence>
<feature type="region of interest" description="Disordered" evidence="1">
    <location>
        <begin position="17"/>
        <end position="37"/>
    </location>
</feature>
<organism evidence="2 3">
    <name type="scientific">Romanomermis culicivorax</name>
    <name type="common">Nematode worm</name>
    <dbReference type="NCBI Taxonomy" id="13658"/>
    <lineage>
        <taxon>Eukaryota</taxon>
        <taxon>Metazoa</taxon>
        <taxon>Ecdysozoa</taxon>
        <taxon>Nematoda</taxon>
        <taxon>Enoplea</taxon>
        <taxon>Dorylaimia</taxon>
        <taxon>Mermithida</taxon>
        <taxon>Mermithoidea</taxon>
        <taxon>Mermithidae</taxon>
        <taxon>Romanomermis</taxon>
    </lineage>
</organism>
<evidence type="ECO:0000256" key="1">
    <source>
        <dbReference type="SAM" id="MobiDB-lite"/>
    </source>
</evidence>
<accession>A0A915HZH5</accession>
<evidence type="ECO:0000313" key="2">
    <source>
        <dbReference type="Proteomes" id="UP000887565"/>
    </source>
</evidence>
<reference evidence="3" key="1">
    <citation type="submission" date="2022-11" db="UniProtKB">
        <authorList>
            <consortium name="WormBaseParasite"/>
        </authorList>
    </citation>
    <scope>IDENTIFICATION</scope>
</reference>
<keyword evidence="2" id="KW-1185">Reference proteome</keyword>
<dbReference type="WBParaSite" id="nRc.2.0.1.t07285-RA">
    <property type="protein sequence ID" value="nRc.2.0.1.t07285-RA"/>
    <property type="gene ID" value="nRc.2.0.1.g07285"/>
</dbReference>